<sequence>RTCRFARGVLSVDPVETRDWLPSRPHSNRPSLFGILAPLLASLQRSDSSLVSHLTRIADWRPAYGVHSENSRAVPSFQDVGAAFPWPKPPPKRTAPCHKPWLLPQAKVCVAKLEVCSSETMHGSHMASSARRWRRLNSTCVIIADSTGTWRTLKVQYDSTVNVPRATSRHPQSTATTTSDGTQGHQLPEMGPQVRARLRNGAAVSPTRSAEALVPASAEARSCGHAATADARCTH</sequence>
<feature type="non-terminal residue" evidence="2">
    <location>
        <position position="1"/>
    </location>
</feature>
<evidence type="ECO:0000256" key="1">
    <source>
        <dbReference type="SAM" id="MobiDB-lite"/>
    </source>
</evidence>
<dbReference type="GeneID" id="70191547"/>
<proteinExistence type="predicted"/>
<dbReference type="Proteomes" id="UP000756346">
    <property type="component" value="Unassembled WGS sequence"/>
</dbReference>
<dbReference type="AlphaFoldDB" id="A0A9P8Y401"/>
<keyword evidence="3" id="KW-1185">Reference proteome</keyword>
<dbReference type="RefSeq" id="XP_046010908.1">
    <property type="nucleotide sequence ID" value="XM_046162001.1"/>
</dbReference>
<gene>
    <name evidence="2" type="ORF">B0I36DRAFT_413603</name>
</gene>
<organism evidence="2 3">
    <name type="scientific">Microdochium trichocladiopsis</name>
    <dbReference type="NCBI Taxonomy" id="1682393"/>
    <lineage>
        <taxon>Eukaryota</taxon>
        <taxon>Fungi</taxon>
        <taxon>Dikarya</taxon>
        <taxon>Ascomycota</taxon>
        <taxon>Pezizomycotina</taxon>
        <taxon>Sordariomycetes</taxon>
        <taxon>Xylariomycetidae</taxon>
        <taxon>Xylariales</taxon>
        <taxon>Microdochiaceae</taxon>
        <taxon>Microdochium</taxon>
    </lineage>
</organism>
<comment type="caution">
    <text evidence="2">The sequence shown here is derived from an EMBL/GenBank/DDBJ whole genome shotgun (WGS) entry which is preliminary data.</text>
</comment>
<evidence type="ECO:0000313" key="3">
    <source>
        <dbReference type="Proteomes" id="UP000756346"/>
    </source>
</evidence>
<reference evidence="2" key="1">
    <citation type="journal article" date="2021" name="Nat. Commun.">
        <title>Genetic determinants of endophytism in the Arabidopsis root mycobiome.</title>
        <authorList>
            <person name="Mesny F."/>
            <person name="Miyauchi S."/>
            <person name="Thiergart T."/>
            <person name="Pickel B."/>
            <person name="Atanasova L."/>
            <person name="Karlsson M."/>
            <person name="Huettel B."/>
            <person name="Barry K.W."/>
            <person name="Haridas S."/>
            <person name="Chen C."/>
            <person name="Bauer D."/>
            <person name="Andreopoulos W."/>
            <person name="Pangilinan J."/>
            <person name="LaButti K."/>
            <person name="Riley R."/>
            <person name="Lipzen A."/>
            <person name="Clum A."/>
            <person name="Drula E."/>
            <person name="Henrissat B."/>
            <person name="Kohler A."/>
            <person name="Grigoriev I.V."/>
            <person name="Martin F.M."/>
            <person name="Hacquard S."/>
        </authorList>
    </citation>
    <scope>NUCLEOTIDE SEQUENCE</scope>
    <source>
        <strain evidence="2">MPI-CAGE-CH-0230</strain>
    </source>
</reference>
<evidence type="ECO:0000313" key="2">
    <source>
        <dbReference type="EMBL" id="KAH7028109.1"/>
    </source>
</evidence>
<feature type="region of interest" description="Disordered" evidence="1">
    <location>
        <begin position="163"/>
        <end position="188"/>
    </location>
</feature>
<protein>
    <submittedName>
        <fullName evidence="2">Uncharacterized protein</fullName>
    </submittedName>
</protein>
<name>A0A9P8Y401_9PEZI</name>
<feature type="compositionally biased region" description="Polar residues" evidence="1">
    <location>
        <begin position="169"/>
        <end position="185"/>
    </location>
</feature>
<dbReference type="EMBL" id="JAGTJQ010000007">
    <property type="protein sequence ID" value="KAH7028109.1"/>
    <property type="molecule type" value="Genomic_DNA"/>
</dbReference>
<accession>A0A9P8Y401</accession>